<protein>
    <submittedName>
        <fullName evidence="1">Uncharacterized protein</fullName>
    </submittedName>
</protein>
<dbReference type="AlphaFoldDB" id="A0A7W2LV54"/>
<dbReference type="RefSeq" id="WP_182336520.1">
    <property type="nucleotide sequence ID" value="NZ_JACGDA010000013.1"/>
</dbReference>
<accession>A0A7W2LV54</accession>
<gene>
    <name evidence="1" type="ORF">H4C15_08930</name>
</gene>
<evidence type="ECO:0000313" key="2">
    <source>
        <dbReference type="Proteomes" id="UP000577346"/>
    </source>
</evidence>
<organism evidence="1 2">
    <name type="scientific">Pseudomonas juntendi</name>
    <dbReference type="NCBI Taxonomy" id="2666183"/>
    <lineage>
        <taxon>Bacteria</taxon>
        <taxon>Pseudomonadati</taxon>
        <taxon>Pseudomonadota</taxon>
        <taxon>Gammaproteobacteria</taxon>
        <taxon>Pseudomonadales</taxon>
        <taxon>Pseudomonadaceae</taxon>
        <taxon>Pseudomonas</taxon>
    </lineage>
</organism>
<sequence length="141" mass="15129">MNARSLRSEVKRLAAIVGADEEPVHLVTLTVVDASAGQMDLPDDTGHVLAYRVQGRPASFFFPFSAMSSAQAEELALAIVQHARKTERLGRRSPAGLLDMTFPTPGAVTAEQLPAGVSIPDYAAALYQQAIEARHEHAQAH</sequence>
<reference evidence="1 2" key="1">
    <citation type="submission" date="2020-07" db="EMBL/GenBank/DDBJ databases">
        <title>Diversity of carbapenemase encoding genes among Pseudomonas putida group clinical isolates in a tertiary Brazilian hospital.</title>
        <authorList>
            <person name="Alberto-Lei F."/>
            <person name="Nodari C.S."/>
            <person name="Streling A.P."/>
            <person name="Paulino J.T."/>
            <person name="Bessa-Neto F.O."/>
            <person name="Cayo R."/>
            <person name="Gales A.C."/>
        </authorList>
    </citation>
    <scope>NUCLEOTIDE SEQUENCE [LARGE SCALE GENOMIC DNA]</scope>
    <source>
        <strain evidence="1 2">11213</strain>
    </source>
</reference>
<dbReference type="EMBL" id="JACGDA010000013">
    <property type="protein sequence ID" value="MBA6147639.1"/>
    <property type="molecule type" value="Genomic_DNA"/>
</dbReference>
<name>A0A7W2LV54_9PSED</name>
<evidence type="ECO:0000313" key="1">
    <source>
        <dbReference type="EMBL" id="MBA6147639.1"/>
    </source>
</evidence>
<comment type="caution">
    <text evidence="1">The sequence shown here is derived from an EMBL/GenBank/DDBJ whole genome shotgun (WGS) entry which is preliminary data.</text>
</comment>
<dbReference type="Proteomes" id="UP000577346">
    <property type="component" value="Unassembled WGS sequence"/>
</dbReference>
<proteinExistence type="predicted"/>